<comment type="caution">
    <text evidence="1">The sequence shown here is derived from an EMBL/GenBank/DDBJ whole genome shotgun (WGS) entry which is preliminary data.</text>
</comment>
<dbReference type="Proteomes" id="UP000293369">
    <property type="component" value="Unassembled WGS sequence"/>
</dbReference>
<sequence length="318" mass="33566">MSQVPTQSAVYPSQAFYPVSATVQVEAGDDIYNHGLISGKQYGVLVDNGSAGPDVGSTLLVNNGTIRGRDGYGVNLLGNFNDRVVNNGLISGGNGIALDMGGGNDVLIVRGQARFRGEVDGGSGTNQVILEDIEGGTFNGARQFQHLDVNAGTWTLTGALEANQRGRVQSGATLINQNRIGGTVTVEQGATYAGGTVNELDVAGTLLLDPVLKNQDRIKRDLNMTAGSTLAFKVGQGEAHSTLKVGNRASLEGATLNIQIEHEHDELLNRQLRVVDAAQIEGRFERVTSHLATLTPELIYTATGVFVSFKHQKPAAEA</sequence>
<reference evidence="1 2" key="1">
    <citation type="submission" date="2019-02" db="EMBL/GenBank/DDBJ databases">
        <title>Pseudomonas spp from wheat grain.</title>
        <authorList>
            <person name="Cho G.-S."/>
            <person name="Franz C.M.A.P."/>
        </authorList>
    </citation>
    <scope>NUCLEOTIDE SEQUENCE [LARGE SCALE GENOMIC DNA]</scope>
    <source>
        <strain evidence="1 2">133NRW</strain>
    </source>
</reference>
<evidence type="ECO:0008006" key="3">
    <source>
        <dbReference type="Google" id="ProtNLM"/>
    </source>
</evidence>
<dbReference type="EMBL" id="SGFE01000008">
    <property type="protein sequence ID" value="RZI32709.1"/>
    <property type="molecule type" value="Genomic_DNA"/>
</dbReference>
<evidence type="ECO:0000313" key="2">
    <source>
        <dbReference type="Proteomes" id="UP000293369"/>
    </source>
</evidence>
<protein>
    <recommendedName>
        <fullName evidence="3">Autotransporter outer membrane beta-barrel domain-containing protein</fullName>
    </recommendedName>
</protein>
<dbReference type="AlphaFoldDB" id="A0A4Q7D808"/>
<gene>
    <name evidence="1" type="ORF">EUX57_05505</name>
</gene>
<name>A0A4Q7D808_9PSED</name>
<proteinExistence type="predicted"/>
<organism evidence="1 2">
    <name type="scientific">Pseudomonas orientalis</name>
    <dbReference type="NCBI Taxonomy" id="76758"/>
    <lineage>
        <taxon>Bacteria</taxon>
        <taxon>Pseudomonadati</taxon>
        <taxon>Pseudomonadota</taxon>
        <taxon>Gammaproteobacteria</taxon>
        <taxon>Pseudomonadales</taxon>
        <taxon>Pseudomonadaceae</taxon>
        <taxon>Pseudomonas</taxon>
    </lineage>
</organism>
<dbReference type="InterPro" id="IPR011050">
    <property type="entry name" value="Pectin_lyase_fold/virulence"/>
</dbReference>
<accession>A0A4Q7D808</accession>
<evidence type="ECO:0000313" key="1">
    <source>
        <dbReference type="EMBL" id="RZI32709.1"/>
    </source>
</evidence>
<dbReference type="RefSeq" id="WP_130138164.1">
    <property type="nucleotide sequence ID" value="NZ_SGFE01000008.1"/>
</dbReference>
<dbReference type="SUPFAM" id="SSF51126">
    <property type="entry name" value="Pectin lyase-like"/>
    <property type="match status" value="1"/>
</dbReference>